<dbReference type="Gene3D" id="1.10.530.10">
    <property type="match status" value="1"/>
</dbReference>
<reference evidence="3 4" key="1">
    <citation type="submission" date="2020-08" db="EMBL/GenBank/DDBJ databases">
        <title>Genomic Encyclopedia of Type Strains, Phase IV (KMG-IV): sequencing the most valuable type-strain genomes for metagenomic binning, comparative biology and taxonomic classification.</title>
        <authorList>
            <person name="Goeker M."/>
        </authorList>
    </citation>
    <scope>NUCLEOTIDE SEQUENCE [LARGE SCALE GENOMIC DNA]</scope>
    <source>
        <strain evidence="3 4">DSM 4737</strain>
    </source>
</reference>
<dbReference type="RefSeq" id="WP_183213496.1">
    <property type="nucleotide sequence ID" value="NZ_JACHOR010000003.1"/>
</dbReference>
<sequence>MLDLSLILALAERCAPQVAPQTIAAVAYAESRFNPVAIGVNSGPRPVRTPRSREEAIRTTRSLLARGANLDLGLGQINSANLEWLNLSIEDVFDPCKNLTAAGVVLRSGYRWSVGEDRQVALRVALSRYNTGHPDRGFRNGYVARVEQAAATLGVLALAPDRPAPTDLEPQPAAPEPVAPIGRWDVFALAPSSAVLTFPPSAVHMEF</sequence>
<dbReference type="InterPro" id="IPR008258">
    <property type="entry name" value="Transglycosylase_SLT_dom_1"/>
</dbReference>
<proteinExistence type="inferred from homology"/>
<feature type="domain" description="Transglycosylase SLT" evidence="2">
    <location>
        <begin position="11"/>
        <end position="135"/>
    </location>
</feature>
<evidence type="ECO:0000256" key="1">
    <source>
        <dbReference type="ARBA" id="ARBA00009387"/>
    </source>
</evidence>
<dbReference type="SUPFAM" id="SSF53955">
    <property type="entry name" value="Lysozyme-like"/>
    <property type="match status" value="1"/>
</dbReference>
<dbReference type="CDD" id="cd16892">
    <property type="entry name" value="LT_VirB1-like"/>
    <property type="match status" value="1"/>
</dbReference>
<comment type="similarity">
    <text evidence="1">Belongs to the virb1 family.</text>
</comment>
<protein>
    <submittedName>
        <fullName evidence="3">Type IV secretion system protein VirB1</fullName>
    </submittedName>
</protein>
<dbReference type="Pfam" id="PF01464">
    <property type="entry name" value="SLT"/>
    <property type="match status" value="1"/>
</dbReference>
<dbReference type="AlphaFoldDB" id="A0A7W9CIZ9"/>
<evidence type="ECO:0000313" key="3">
    <source>
        <dbReference type="EMBL" id="MBB5746543.1"/>
    </source>
</evidence>
<accession>A0A7W9CIZ9</accession>
<evidence type="ECO:0000313" key="4">
    <source>
        <dbReference type="Proteomes" id="UP000545037"/>
    </source>
</evidence>
<comment type="caution">
    <text evidence="3">The sequence shown here is derived from an EMBL/GenBank/DDBJ whole genome shotgun (WGS) entry which is preliminary data.</text>
</comment>
<gene>
    <name evidence="3" type="ORF">GGR13_002147</name>
</gene>
<dbReference type="InterPro" id="IPR023346">
    <property type="entry name" value="Lysozyme-like_dom_sf"/>
</dbReference>
<evidence type="ECO:0000259" key="2">
    <source>
        <dbReference type="Pfam" id="PF01464"/>
    </source>
</evidence>
<keyword evidence="4" id="KW-1185">Reference proteome</keyword>
<name>A0A7W9CIZ9_9CAUL</name>
<dbReference type="EMBL" id="JACHOR010000003">
    <property type="protein sequence ID" value="MBB5746543.1"/>
    <property type="molecule type" value="Genomic_DNA"/>
</dbReference>
<organism evidence="3 4">
    <name type="scientific">Brevundimonas variabilis</name>
    <dbReference type="NCBI Taxonomy" id="74312"/>
    <lineage>
        <taxon>Bacteria</taxon>
        <taxon>Pseudomonadati</taxon>
        <taxon>Pseudomonadota</taxon>
        <taxon>Alphaproteobacteria</taxon>
        <taxon>Caulobacterales</taxon>
        <taxon>Caulobacteraceae</taxon>
        <taxon>Brevundimonas</taxon>
    </lineage>
</organism>
<dbReference type="Proteomes" id="UP000545037">
    <property type="component" value="Unassembled WGS sequence"/>
</dbReference>